<dbReference type="AlphaFoldDB" id="A0A348AFM3"/>
<keyword evidence="2" id="KW-1185">Reference proteome</keyword>
<protein>
    <submittedName>
        <fullName evidence="1">Uncharacterized protein</fullName>
    </submittedName>
</protein>
<evidence type="ECO:0000313" key="1">
    <source>
        <dbReference type="EMBL" id="BBB89871.1"/>
    </source>
</evidence>
<dbReference type="KEGG" id="mana:MAMMFC1_00511"/>
<proteinExistence type="predicted"/>
<organism evidence="1 2">
    <name type="scientific">Methylomusa anaerophila</name>
    <dbReference type="NCBI Taxonomy" id="1930071"/>
    <lineage>
        <taxon>Bacteria</taxon>
        <taxon>Bacillati</taxon>
        <taxon>Bacillota</taxon>
        <taxon>Negativicutes</taxon>
        <taxon>Selenomonadales</taxon>
        <taxon>Sporomusaceae</taxon>
        <taxon>Methylomusa</taxon>
    </lineage>
</organism>
<name>A0A348AFM3_9FIRM</name>
<sequence>MWNLLKGYTHCAGGDIDIMEKQEVELVHFVCEKCGRMLVWTLPSAQVLCQQCGQWVRQQQRNPPPQGIRKDLAYANSLKT</sequence>
<reference evidence="1 2" key="1">
    <citation type="journal article" date="2018" name="Int. J. Syst. Evol. Microbiol.">
        <title>Methylomusa anaerophila gen. nov., sp. nov., an anaerobic methanol-utilizing bacterium isolated from a microbial fuel cell.</title>
        <authorList>
            <person name="Amano N."/>
            <person name="Yamamuro A."/>
            <person name="Miyahara M."/>
            <person name="Kouzuma A."/>
            <person name="Abe T."/>
            <person name="Watanabe K."/>
        </authorList>
    </citation>
    <scope>NUCLEOTIDE SEQUENCE [LARGE SCALE GENOMIC DNA]</scope>
    <source>
        <strain evidence="1 2">MMFC1</strain>
    </source>
</reference>
<dbReference type="Proteomes" id="UP000276437">
    <property type="component" value="Chromosome"/>
</dbReference>
<evidence type="ECO:0000313" key="2">
    <source>
        <dbReference type="Proteomes" id="UP000276437"/>
    </source>
</evidence>
<accession>A0A348AFM3</accession>
<dbReference type="EMBL" id="AP018449">
    <property type="protein sequence ID" value="BBB89871.1"/>
    <property type="molecule type" value="Genomic_DNA"/>
</dbReference>
<gene>
    <name evidence="1" type="ORF">MAMMFC1_00511</name>
</gene>